<name>A0A1I1NBT6_9ACTN</name>
<dbReference type="STRING" id="574651.SAMN04487968_11433"/>
<dbReference type="InterPro" id="IPR023214">
    <property type="entry name" value="HAD_sf"/>
</dbReference>
<dbReference type="Proteomes" id="UP000198832">
    <property type="component" value="Unassembled WGS sequence"/>
</dbReference>
<dbReference type="PANTHER" id="PTHR43611">
    <property type="entry name" value="ALPHA-D-GLUCOSE 1-PHOSPHATE PHOSPHATASE"/>
    <property type="match status" value="1"/>
</dbReference>
<dbReference type="PANTHER" id="PTHR43611:SF3">
    <property type="entry name" value="FLAVIN MONONUCLEOTIDE HYDROLASE 1, CHLOROPLATIC"/>
    <property type="match status" value="1"/>
</dbReference>
<evidence type="ECO:0000313" key="1">
    <source>
        <dbReference type="EMBL" id="SFC91210.1"/>
    </source>
</evidence>
<protein>
    <submittedName>
        <fullName evidence="1">Haloacid dehalogenase superfamily, subfamily IA, variant 3 with third motif having DD or ED/haloacid dehalogenase superfamily, subfamily IA, variant 1 with third motif having Dx(3-4)D or Dx(3-4)E</fullName>
    </submittedName>
</protein>
<keyword evidence="2" id="KW-1185">Reference proteome</keyword>
<dbReference type="NCBIfam" id="TIGR01549">
    <property type="entry name" value="HAD-SF-IA-v1"/>
    <property type="match status" value="1"/>
</dbReference>
<dbReference type="InterPro" id="IPR036412">
    <property type="entry name" value="HAD-like_sf"/>
</dbReference>
<dbReference type="InterPro" id="IPR006439">
    <property type="entry name" value="HAD-SF_hydro_IA"/>
</dbReference>
<evidence type="ECO:0000313" key="2">
    <source>
        <dbReference type="Proteomes" id="UP000198832"/>
    </source>
</evidence>
<dbReference type="SUPFAM" id="SSF56784">
    <property type="entry name" value="HAD-like"/>
    <property type="match status" value="1"/>
</dbReference>
<reference evidence="1 2" key="1">
    <citation type="submission" date="2016-10" db="EMBL/GenBank/DDBJ databases">
        <authorList>
            <person name="de Groot N.N."/>
        </authorList>
    </citation>
    <scope>NUCLEOTIDE SEQUENCE [LARGE SCALE GENOMIC DNA]</scope>
    <source>
        <strain evidence="1 2">CGMCC 1.7056</strain>
    </source>
</reference>
<gene>
    <name evidence="1" type="ORF">SAMN04487968_11433</name>
</gene>
<dbReference type="Gene3D" id="3.40.50.1000">
    <property type="entry name" value="HAD superfamily/HAD-like"/>
    <property type="match status" value="1"/>
</dbReference>
<proteinExistence type="predicted"/>
<dbReference type="NCBIfam" id="TIGR01509">
    <property type="entry name" value="HAD-SF-IA-v3"/>
    <property type="match status" value="1"/>
</dbReference>
<sequence>MWFRIEPVPASFDLVRRLRAAGFGVHLGTNQTQRRAAYMRGTLGYDDLFDVSCYSAEMGLAKPDQAYFRRAAELIGVPPEEVLFVDDTLANVVAAQDVGMAGVHWHLRDGHPLLEKMLADHGVVPAAP</sequence>
<dbReference type="PRINTS" id="PR00413">
    <property type="entry name" value="HADHALOGNASE"/>
</dbReference>
<accession>A0A1I1NBT6</accession>
<organism evidence="1 2">
    <name type="scientific">Nocardioides terrae</name>
    <dbReference type="NCBI Taxonomy" id="574651"/>
    <lineage>
        <taxon>Bacteria</taxon>
        <taxon>Bacillati</taxon>
        <taxon>Actinomycetota</taxon>
        <taxon>Actinomycetes</taxon>
        <taxon>Propionibacteriales</taxon>
        <taxon>Nocardioidaceae</taxon>
        <taxon>Nocardioides</taxon>
    </lineage>
</organism>
<dbReference type="AlphaFoldDB" id="A0A1I1NBT6"/>
<dbReference type="Pfam" id="PF00702">
    <property type="entry name" value="Hydrolase"/>
    <property type="match status" value="1"/>
</dbReference>
<dbReference type="EMBL" id="FOLB01000014">
    <property type="protein sequence ID" value="SFC91210.1"/>
    <property type="molecule type" value="Genomic_DNA"/>
</dbReference>